<evidence type="ECO:0000313" key="3">
    <source>
        <dbReference type="Proteomes" id="UP001530400"/>
    </source>
</evidence>
<feature type="chain" id="PRO_5044874342" evidence="1">
    <location>
        <begin position="20"/>
        <end position="324"/>
    </location>
</feature>
<dbReference type="Proteomes" id="UP001530400">
    <property type="component" value="Unassembled WGS sequence"/>
</dbReference>
<dbReference type="SUPFAM" id="SSF53335">
    <property type="entry name" value="S-adenosyl-L-methionine-dependent methyltransferases"/>
    <property type="match status" value="1"/>
</dbReference>
<dbReference type="AlphaFoldDB" id="A0ABD3PMI9"/>
<feature type="signal peptide" evidence="1">
    <location>
        <begin position="1"/>
        <end position="19"/>
    </location>
</feature>
<evidence type="ECO:0000313" key="2">
    <source>
        <dbReference type="EMBL" id="KAL3789368.1"/>
    </source>
</evidence>
<accession>A0ABD3PMI9</accession>
<dbReference type="InterPro" id="IPR029063">
    <property type="entry name" value="SAM-dependent_MTases_sf"/>
</dbReference>
<name>A0ABD3PMI9_9STRA</name>
<reference evidence="2 3" key="1">
    <citation type="submission" date="2024-10" db="EMBL/GenBank/DDBJ databases">
        <title>Updated reference genomes for cyclostephanoid diatoms.</title>
        <authorList>
            <person name="Roberts W.R."/>
            <person name="Alverson A.J."/>
        </authorList>
    </citation>
    <scope>NUCLEOTIDE SEQUENCE [LARGE SCALE GENOMIC DNA]</scope>
    <source>
        <strain evidence="2 3">AJA010-31</strain>
    </source>
</reference>
<keyword evidence="3" id="KW-1185">Reference proteome</keyword>
<evidence type="ECO:0000256" key="1">
    <source>
        <dbReference type="SAM" id="SignalP"/>
    </source>
</evidence>
<dbReference type="CDD" id="cd02440">
    <property type="entry name" value="AdoMet_MTases"/>
    <property type="match status" value="1"/>
</dbReference>
<sequence length="324" mass="36315">MKLFTNWIVLLLVLASSDAAPSPPSNRLPGRQSGLKLILIPLTILGVVGIARTTQITSALSKLQPSVNDAPSLVLHPGASVEELMYKYKSDKSRDDHGYTKLYHMIFSPIKNSVRNITEVGISAGQSLQAWFRYFPNAEIHAFDIMWYGEDKKPSVQENLSFLAPRVKPHIVDILKAKDMASLGFLPESMDIIIEDGPHSLDSQQDFLVKLFPLVKPGGYYIIEDVGYVQGAVTAFREDPSKLRNDTRAILENHETIFVDTAAGHRAWDTWQKLVGGLWVRDRVRHNSYCVVIQKRETPLPPLDIHYKKNAMDPGSIVAENGDW</sequence>
<gene>
    <name evidence="2" type="ORF">ACHAWO_001790</name>
</gene>
<protein>
    <submittedName>
        <fullName evidence="2">Uncharacterized protein</fullName>
    </submittedName>
</protein>
<comment type="caution">
    <text evidence="2">The sequence shown here is derived from an EMBL/GenBank/DDBJ whole genome shotgun (WGS) entry which is preliminary data.</text>
</comment>
<dbReference type="Gene3D" id="3.40.50.150">
    <property type="entry name" value="Vaccinia Virus protein VP39"/>
    <property type="match status" value="1"/>
</dbReference>
<organism evidence="2 3">
    <name type="scientific">Cyclotella atomus</name>
    <dbReference type="NCBI Taxonomy" id="382360"/>
    <lineage>
        <taxon>Eukaryota</taxon>
        <taxon>Sar</taxon>
        <taxon>Stramenopiles</taxon>
        <taxon>Ochrophyta</taxon>
        <taxon>Bacillariophyta</taxon>
        <taxon>Coscinodiscophyceae</taxon>
        <taxon>Thalassiosirophycidae</taxon>
        <taxon>Stephanodiscales</taxon>
        <taxon>Stephanodiscaceae</taxon>
        <taxon>Cyclotella</taxon>
    </lineage>
</organism>
<keyword evidence="1" id="KW-0732">Signal</keyword>
<proteinExistence type="predicted"/>
<dbReference type="EMBL" id="JALLPJ020000524">
    <property type="protein sequence ID" value="KAL3789368.1"/>
    <property type="molecule type" value="Genomic_DNA"/>
</dbReference>